<dbReference type="Gene3D" id="3.40.50.300">
    <property type="entry name" value="P-loop containing nucleotide triphosphate hydrolases"/>
    <property type="match status" value="1"/>
</dbReference>
<dbReference type="SUPFAM" id="SSF52540">
    <property type="entry name" value="P-loop containing nucleoside triphosphate hydrolases"/>
    <property type="match status" value="1"/>
</dbReference>
<evidence type="ECO:0000313" key="2">
    <source>
        <dbReference type="Proteomes" id="UP000494203"/>
    </source>
</evidence>
<dbReference type="Proteomes" id="UP000494203">
    <property type="component" value="Unassembled WGS sequence"/>
</dbReference>
<dbReference type="InterPro" id="IPR027417">
    <property type="entry name" value="P-loop_NTPase"/>
</dbReference>
<evidence type="ECO:0008006" key="3">
    <source>
        <dbReference type="Google" id="ProtNLM"/>
    </source>
</evidence>
<gene>
    <name evidence="1" type="ORF">LMG26788_02856</name>
</gene>
<evidence type="ECO:0000313" key="1">
    <source>
        <dbReference type="EMBL" id="CAB3872611.1"/>
    </source>
</evidence>
<name>A0A6S7DEL9_9BURK</name>
<accession>A0A6S7DEL9</accession>
<dbReference type="EMBL" id="CADIKZ010000007">
    <property type="protein sequence ID" value="CAB3872611.1"/>
    <property type="molecule type" value="Genomic_DNA"/>
</dbReference>
<sequence>MDEVQRTEKYAKRPLDEQRVAQMNQLLLPAQAALERDAPEPAQPIVLVIGAPRAGTTLAGQMLAATGGFAYASNFLARFWQTPAVGAIIEQALKIRDNDGIDFSSTHGVTKGWSNSHEFGYYWSAWFDRGQATHRLTPAQLAQIDAVAVRRSLGALEAVRQLPFVFKNNTWCTLQASYLAQTLPTSLFVVCRRNPLFIAQSILMARRERYGDEKQWWSVRPSTYETITQYSPHQQVVFQALEIQREMDDELRQVAPHRLIHAPYERLCAEPRHIIAEVVERCESSGVKLTLERTCPETFDSTDVRRLPANEWNLLERALEDYPAFRARIESQTWS</sequence>
<dbReference type="AlphaFoldDB" id="A0A6S7DEL9"/>
<dbReference type="RefSeq" id="WP_175133678.1">
    <property type="nucleotide sequence ID" value="NZ_CADIJV010000015.1"/>
</dbReference>
<keyword evidence="2" id="KW-1185">Reference proteome</keyword>
<protein>
    <recommendedName>
        <fullName evidence="3">Sulfotransferase family protein</fullName>
    </recommendedName>
</protein>
<proteinExistence type="predicted"/>
<organism evidence="1 2">
    <name type="scientific">Achromobacter pulmonis</name>
    <dbReference type="NCBI Taxonomy" id="1389932"/>
    <lineage>
        <taxon>Bacteria</taxon>
        <taxon>Pseudomonadati</taxon>
        <taxon>Pseudomonadota</taxon>
        <taxon>Betaproteobacteria</taxon>
        <taxon>Burkholderiales</taxon>
        <taxon>Alcaligenaceae</taxon>
        <taxon>Achromobacter</taxon>
    </lineage>
</organism>
<dbReference type="Pfam" id="PF13469">
    <property type="entry name" value="Sulfotransfer_3"/>
    <property type="match status" value="1"/>
</dbReference>
<reference evidence="1 2" key="1">
    <citation type="submission" date="2020-04" db="EMBL/GenBank/DDBJ databases">
        <authorList>
            <person name="De Canck E."/>
        </authorList>
    </citation>
    <scope>NUCLEOTIDE SEQUENCE [LARGE SCALE GENOMIC DNA]</scope>
    <source>
        <strain evidence="1 2">LMG 26788</strain>
    </source>
</reference>